<feature type="compositionally biased region" description="Polar residues" evidence="5">
    <location>
        <begin position="65"/>
        <end position="92"/>
    </location>
</feature>
<evidence type="ECO:0000313" key="7">
    <source>
        <dbReference type="EMBL" id="MCI02319.1"/>
    </source>
</evidence>
<feature type="compositionally biased region" description="Basic and acidic residues" evidence="5">
    <location>
        <begin position="110"/>
        <end position="120"/>
    </location>
</feature>
<protein>
    <submittedName>
        <fullName evidence="7">AT-rich interactive domain-containing protein 3-like</fullName>
    </submittedName>
</protein>
<keyword evidence="3" id="KW-0804">Transcription</keyword>
<dbReference type="PANTHER" id="PTHR15348">
    <property type="entry name" value="AT-RICH INTERACTIVE DOMAIN-CONTAINING PROTEIN ARID DOMAIN- CONTAINING PROTEIN DEAD RINGER PROTEIN B-CELL REGULATOR OF IGH TRANSCRIPTION BRIGHT"/>
    <property type="match status" value="1"/>
</dbReference>
<gene>
    <name evidence="7" type="ORF">A2U01_0023351</name>
</gene>
<evidence type="ECO:0000259" key="6">
    <source>
        <dbReference type="PROSITE" id="PS51011"/>
    </source>
</evidence>
<evidence type="ECO:0000256" key="2">
    <source>
        <dbReference type="ARBA" id="ARBA00023125"/>
    </source>
</evidence>
<dbReference type="PANTHER" id="PTHR15348:SF0">
    <property type="entry name" value="PROTEIN DEAD RINGER"/>
    <property type="match status" value="1"/>
</dbReference>
<keyword evidence="4" id="KW-0539">Nucleus</keyword>
<organism evidence="7 8">
    <name type="scientific">Trifolium medium</name>
    <dbReference type="NCBI Taxonomy" id="97028"/>
    <lineage>
        <taxon>Eukaryota</taxon>
        <taxon>Viridiplantae</taxon>
        <taxon>Streptophyta</taxon>
        <taxon>Embryophyta</taxon>
        <taxon>Tracheophyta</taxon>
        <taxon>Spermatophyta</taxon>
        <taxon>Magnoliopsida</taxon>
        <taxon>eudicotyledons</taxon>
        <taxon>Gunneridae</taxon>
        <taxon>Pentapetalae</taxon>
        <taxon>rosids</taxon>
        <taxon>fabids</taxon>
        <taxon>Fabales</taxon>
        <taxon>Fabaceae</taxon>
        <taxon>Papilionoideae</taxon>
        <taxon>50 kb inversion clade</taxon>
        <taxon>NPAAA clade</taxon>
        <taxon>Hologalegina</taxon>
        <taxon>IRL clade</taxon>
        <taxon>Trifolieae</taxon>
        <taxon>Trifolium</taxon>
    </lineage>
</organism>
<keyword evidence="1" id="KW-0805">Transcription regulation</keyword>
<dbReference type="GO" id="GO:0005634">
    <property type="term" value="C:nucleus"/>
    <property type="evidence" value="ECO:0007669"/>
    <property type="project" value="TreeGrafter"/>
</dbReference>
<keyword evidence="8" id="KW-1185">Reference proteome</keyword>
<dbReference type="PROSITE" id="PS51011">
    <property type="entry name" value="ARID"/>
    <property type="match status" value="1"/>
</dbReference>
<evidence type="ECO:0000256" key="1">
    <source>
        <dbReference type="ARBA" id="ARBA00023015"/>
    </source>
</evidence>
<feature type="compositionally biased region" description="Basic and acidic residues" evidence="5">
    <location>
        <begin position="46"/>
        <end position="62"/>
    </location>
</feature>
<keyword evidence="2" id="KW-0238">DNA-binding</keyword>
<feature type="non-terminal residue" evidence="7">
    <location>
        <position position="1"/>
    </location>
</feature>
<feature type="compositionally biased region" description="Polar residues" evidence="5">
    <location>
        <begin position="20"/>
        <end position="33"/>
    </location>
</feature>
<dbReference type="InterPro" id="IPR036431">
    <property type="entry name" value="ARID_dom_sf"/>
</dbReference>
<dbReference type="Proteomes" id="UP000265520">
    <property type="component" value="Unassembled WGS sequence"/>
</dbReference>
<accession>A0A392NT41</accession>
<dbReference type="EMBL" id="LXQA010048757">
    <property type="protein sequence ID" value="MCI02319.1"/>
    <property type="molecule type" value="Genomic_DNA"/>
</dbReference>
<feature type="non-terminal residue" evidence="7">
    <location>
        <position position="203"/>
    </location>
</feature>
<dbReference type="Pfam" id="PF01388">
    <property type="entry name" value="ARID"/>
    <property type="match status" value="1"/>
</dbReference>
<dbReference type="SUPFAM" id="SSF46774">
    <property type="entry name" value="ARID-like"/>
    <property type="match status" value="1"/>
</dbReference>
<reference evidence="7 8" key="1">
    <citation type="journal article" date="2018" name="Front. Plant Sci.">
        <title>Red Clover (Trifolium pratense) and Zigzag Clover (T. medium) - A Picture of Genomic Similarities and Differences.</title>
        <authorList>
            <person name="Dluhosova J."/>
            <person name="Istvanek J."/>
            <person name="Nedelnik J."/>
            <person name="Repkova J."/>
        </authorList>
    </citation>
    <scope>NUCLEOTIDE SEQUENCE [LARGE SCALE GENOMIC DNA]</scope>
    <source>
        <strain evidence="8">cv. 10/8</strain>
        <tissue evidence="7">Leaf</tissue>
    </source>
</reference>
<dbReference type="InterPro" id="IPR045147">
    <property type="entry name" value="ARI3A/B/C"/>
</dbReference>
<dbReference type="GO" id="GO:0006357">
    <property type="term" value="P:regulation of transcription by RNA polymerase II"/>
    <property type="evidence" value="ECO:0007669"/>
    <property type="project" value="InterPro"/>
</dbReference>
<dbReference type="CDD" id="cd16100">
    <property type="entry name" value="ARID"/>
    <property type="match status" value="1"/>
</dbReference>
<proteinExistence type="predicted"/>
<feature type="region of interest" description="Disordered" evidence="5">
    <location>
        <begin position="20"/>
        <end position="153"/>
    </location>
</feature>
<dbReference type="AlphaFoldDB" id="A0A392NT41"/>
<evidence type="ECO:0000313" key="8">
    <source>
        <dbReference type="Proteomes" id="UP000265520"/>
    </source>
</evidence>
<evidence type="ECO:0000256" key="4">
    <source>
        <dbReference type="ARBA" id="ARBA00023242"/>
    </source>
</evidence>
<sequence>ITTEGEDASDVKVDAEKILQSNNGVENDDTACQNGDADAETTAVEVEVKPEVCEAADSKTCDNEPISSSHNNPTTPQPDPSDTNEPIPSSHNDPIAPQPPPADTMPESKNVLEDESKAGEEQAAEPADNGVPDSPQNMYFLDPDHYYDGNEPGTEVDQAAFMKELENFFRERGMEFKPPKFYGETLNCLKLWRSVMRLGGYEK</sequence>
<dbReference type="GO" id="GO:0003677">
    <property type="term" value="F:DNA binding"/>
    <property type="evidence" value="ECO:0007669"/>
    <property type="project" value="UniProtKB-KW"/>
</dbReference>
<feature type="domain" description="ARID" evidence="6">
    <location>
        <begin position="155"/>
        <end position="203"/>
    </location>
</feature>
<evidence type="ECO:0000256" key="5">
    <source>
        <dbReference type="SAM" id="MobiDB-lite"/>
    </source>
</evidence>
<name>A0A392NT41_9FABA</name>
<comment type="caution">
    <text evidence="7">The sequence shown here is derived from an EMBL/GenBank/DDBJ whole genome shotgun (WGS) entry which is preliminary data.</text>
</comment>
<dbReference type="Gene3D" id="1.10.150.60">
    <property type="entry name" value="ARID DNA-binding domain"/>
    <property type="match status" value="1"/>
</dbReference>
<dbReference type="InterPro" id="IPR001606">
    <property type="entry name" value="ARID_dom"/>
</dbReference>
<evidence type="ECO:0000256" key="3">
    <source>
        <dbReference type="ARBA" id="ARBA00023163"/>
    </source>
</evidence>